<organism evidence="2 3">
    <name type="scientific">Circinella minor</name>
    <dbReference type="NCBI Taxonomy" id="1195481"/>
    <lineage>
        <taxon>Eukaryota</taxon>
        <taxon>Fungi</taxon>
        <taxon>Fungi incertae sedis</taxon>
        <taxon>Mucoromycota</taxon>
        <taxon>Mucoromycotina</taxon>
        <taxon>Mucoromycetes</taxon>
        <taxon>Mucorales</taxon>
        <taxon>Lichtheimiaceae</taxon>
        <taxon>Circinella</taxon>
    </lineage>
</organism>
<comment type="caution">
    <text evidence="2">The sequence shown here is derived from an EMBL/GenBank/DDBJ whole genome shotgun (WGS) entry which is preliminary data.</text>
</comment>
<evidence type="ECO:0000313" key="3">
    <source>
        <dbReference type="Proteomes" id="UP000646827"/>
    </source>
</evidence>
<evidence type="ECO:0008006" key="4">
    <source>
        <dbReference type="Google" id="ProtNLM"/>
    </source>
</evidence>
<dbReference type="Proteomes" id="UP000646827">
    <property type="component" value="Unassembled WGS sequence"/>
</dbReference>
<proteinExistence type="predicted"/>
<evidence type="ECO:0000313" key="2">
    <source>
        <dbReference type="EMBL" id="KAG2213712.1"/>
    </source>
</evidence>
<evidence type="ECO:0000256" key="1">
    <source>
        <dbReference type="SAM" id="MobiDB-lite"/>
    </source>
</evidence>
<dbReference type="OrthoDB" id="2417391at2759"/>
<feature type="region of interest" description="Disordered" evidence="1">
    <location>
        <begin position="73"/>
        <end position="128"/>
    </location>
</feature>
<keyword evidence="3" id="KW-1185">Reference proteome</keyword>
<feature type="compositionally biased region" description="Acidic residues" evidence="1">
    <location>
        <begin position="92"/>
        <end position="123"/>
    </location>
</feature>
<protein>
    <recommendedName>
        <fullName evidence="4">Transposase domain-containing protein</fullName>
    </recommendedName>
</protein>
<name>A0A8H7VCG4_9FUNG</name>
<sequence>MPNPKLITCMMCGVDQLKTRYNAHVAACDGEIQQYMPMNEDPEVLPNALDMDPSVMSMVQETFDQDMYDDDMIEYDFGNSPPALAQQPCADNCDDDDDHHMTDDDDFATDDNYNDNSDNEDDDGQRNTSEQEVIAVEPMDQVDNDEEEGLYVDPWDKEPPLCTDIPFEEMVQGTVPLDKHEKKSFELYSWIQEHNVSRDAYTSLLSMLNEWIVDDSFDRKPLFSPAKSEAHLEKMFNLQETEYRICPGHCRLFPPNSMDDCSCGKEQFLSSGKPVASMSYFPLRRQLSYMIADNDIRKSILDTVTLQSLEPGEEVLTDITDGTVYRTQKAHLFQNQTETNLSLAVSLFVDGFTPFKGSGNSRMTIVHLVLLSLAPKERYKTKHMMQVAIIPADHTGNIYSFLTPLLRELFVLENAGMNIYCEGGPIHVKVHLLLASGDLIGCQEIAHHTGNNSEYGCRQCRIKTTSEISPAGKGRGRYYPGTEAMSDLRTDNEFIQGMPVS</sequence>
<dbReference type="EMBL" id="JAEPRB010000662">
    <property type="protein sequence ID" value="KAG2213712.1"/>
    <property type="molecule type" value="Genomic_DNA"/>
</dbReference>
<gene>
    <name evidence="2" type="ORF">INT45_012954</name>
</gene>
<dbReference type="AlphaFoldDB" id="A0A8H7VCG4"/>
<reference evidence="2 3" key="1">
    <citation type="submission" date="2020-12" db="EMBL/GenBank/DDBJ databases">
        <title>Metabolic potential, ecology and presence of endohyphal bacteria is reflected in genomic diversity of Mucoromycotina.</title>
        <authorList>
            <person name="Muszewska A."/>
            <person name="Okrasinska A."/>
            <person name="Steczkiewicz K."/>
            <person name="Drgas O."/>
            <person name="Orlowska M."/>
            <person name="Perlinska-Lenart U."/>
            <person name="Aleksandrzak-Piekarczyk T."/>
            <person name="Szatraj K."/>
            <person name="Zielenkiewicz U."/>
            <person name="Pilsyk S."/>
            <person name="Malc E."/>
            <person name="Mieczkowski P."/>
            <person name="Kruszewska J.S."/>
            <person name="Biernat P."/>
            <person name="Pawlowska J."/>
        </authorList>
    </citation>
    <scope>NUCLEOTIDE SEQUENCE [LARGE SCALE GENOMIC DNA]</scope>
    <source>
        <strain evidence="2 3">CBS 142.35</strain>
    </source>
</reference>
<accession>A0A8H7VCG4</accession>